<dbReference type="PANTHER" id="PTHR11604:SF0">
    <property type="entry name" value="PROFILIN"/>
    <property type="match status" value="1"/>
</dbReference>
<gene>
    <name evidence="7" type="ORF">BOTBODRAFT_186468</name>
</gene>
<proteinExistence type="inferred from homology"/>
<dbReference type="InParanoid" id="A0A067MM90"/>
<organism evidence="7 8">
    <name type="scientific">Botryobasidium botryosum (strain FD-172 SS1)</name>
    <dbReference type="NCBI Taxonomy" id="930990"/>
    <lineage>
        <taxon>Eukaryota</taxon>
        <taxon>Fungi</taxon>
        <taxon>Dikarya</taxon>
        <taxon>Basidiomycota</taxon>
        <taxon>Agaricomycotina</taxon>
        <taxon>Agaricomycetes</taxon>
        <taxon>Cantharellales</taxon>
        <taxon>Botryobasidiaceae</taxon>
        <taxon>Botryobasidium</taxon>
    </lineage>
</organism>
<accession>A0A067MM90</accession>
<dbReference type="Gene3D" id="3.30.450.30">
    <property type="entry name" value="Dynein light chain 2a, cytoplasmic"/>
    <property type="match status" value="1"/>
</dbReference>
<comment type="subcellular location">
    <subcellularLocation>
        <location evidence="1">Cytoplasm</location>
        <location evidence="1">Cytoskeleton</location>
    </subcellularLocation>
</comment>
<dbReference type="GO" id="GO:0003785">
    <property type="term" value="F:actin monomer binding"/>
    <property type="evidence" value="ECO:0007669"/>
    <property type="project" value="TreeGrafter"/>
</dbReference>
<evidence type="ECO:0000256" key="3">
    <source>
        <dbReference type="ARBA" id="ARBA00022490"/>
    </source>
</evidence>
<keyword evidence="3" id="KW-0963">Cytoplasm</keyword>
<dbReference type="GO" id="GO:0005856">
    <property type="term" value="C:cytoskeleton"/>
    <property type="evidence" value="ECO:0007669"/>
    <property type="project" value="UniProtKB-SubCell"/>
</dbReference>
<evidence type="ECO:0000256" key="2">
    <source>
        <dbReference type="ARBA" id="ARBA00010058"/>
    </source>
</evidence>
<comment type="similarity">
    <text evidence="2 6">Belongs to the profilin family.</text>
</comment>
<dbReference type="InterPro" id="IPR027310">
    <property type="entry name" value="Profilin_CS"/>
</dbReference>
<dbReference type="PANTHER" id="PTHR11604">
    <property type="entry name" value="PROFILIN"/>
    <property type="match status" value="1"/>
</dbReference>
<dbReference type="EMBL" id="KL198026">
    <property type="protein sequence ID" value="KDQ16853.1"/>
    <property type="molecule type" value="Genomic_DNA"/>
</dbReference>
<protein>
    <recommendedName>
        <fullName evidence="6">Profilin</fullName>
    </recommendedName>
</protein>
<dbReference type="Proteomes" id="UP000027195">
    <property type="component" value="Unassembled WGS sequence"/>
</dbReference>
<dbReference type="InterPro" id="IPR048278">
    <property type="entry name" value="PFN"/>
</dbReference>
<dbReference type="Pfam" id="PF00235">
    <property type="entry name" value="Profilin"/>
    <property type="match status" value="1"/>
</dbReference>
<evidence type="ECO:0000256" key="6">
    <source>
        <dbReference type="RuleBase" id="RU003909"/>
    </source>
</evidence>
<evidence type="ECO:0000256" key="1">
    <source>
        <dbReference type="ARBA" id="ARBA00004245"/>
    </source>
</evidence>
<dbReference type="CDD" id="cd00148">
    <property type="entry name" value="PROF"/>
    <property type="match status" value="1"/>
</dbReference>
<dbReference type="HOGENOM" id="CLU_120772_0_1_1"/>
<keyword evidence="5" id="KW-0206">Cytoskeleton</keyword>
<dbReference type="AlphaFoldDB" id="A0A067MM90"/>
<dbReference type="STRING" id="930990.A0A067MM90"/>
<evidence type="ECO:0000313" key="8">
    <source>
        <dbReference type="Proteomes" id="UP000027195"/>
    </source>
</evidence>
<dbReference type="SUPFAM" id="SSF55770">
    <property type="entry name" value="Profilin (actin-binding protein)"/>
    <property type="match status" value="1"/>
</dbReference>
<dbReference type="GO" id="GO:0005938">
    <property type="term" value="C:cell cortex"/>
    <property type="evidence" value="ECO:0007669"/>
    <property type="project" value="TreeGrafter"/>
</dbReference>
<evidence type="ECO:0000256" key="4">
    <source>
        <dbReference type="ARBA" id="ARBA00023203"/>
    </source>
</evidence>
<dbReference type="OrthoDB" id="421374at2759"/>
<dbReference type="PROSITE" id="PS00414">
    <property type="entry name" value="PROFILIN"/>
    <property type="match status" value="1"/>
</dbReference>
<keyword evidence="4 6" id="KW-0009">Actin-binding</keyword>
<evidence type="ECO:0000256" key="5">
    <source>
        <dbReference type="ARBA" id="ARBA00023212"/>
    </source>
</evidence>
<reference evidence="8" key="1">
    <citation type="journal article" date="2014" name="Proc. Natl. Acad. Sci. U.S.A.">
        <title>Extensive sampling of basidiomycete genomes demonstrates inadequacy of the white-rot/brown-rot paradigm for wood decay fungi.</title>
        <authorList>
            <person name="Riley R."/>
            <person name="Salamov A.A."/>
            <person name="Brown D.W."/>
            <person name="Nagy L.G."/>
            <person name="Floudas D."/>
            <person name="Held B.W."/>
            <person name="Levasseur A."/>
            <person name="Lombard V."/>
            <person name="Morin E."/>
            <person name="Otillar R."/>
            <person name="Lindquist E.A."/>
            <person name="Sun H."/>
            <person name="LaButti K.M."/>
            <person name="Schmutz J."/>
            <person name="Jabbour D."/>
            <person name="Luo H."/>
            <person name="Baker S.E."/>
            <person name="Pisabarro A.G."/>
            <person name="Walton J.D."/>
            <person name="Blanchette R.A."/>
            <person name="Henrissat B."/>
            <person name="Martin F."/>
            <person name="Cullen D."/>
            <person name="Hibbett D.S."/>
            <person name="Grigoriev I.V."/>
        </authorList>
    </citation>
    <scope>NUCLEOTIDE SEQUENCE [LARGE SCALE GENOMIC DNA]</scope>
    <source>
        <strain evidence="8">FD-172 SS1</strain>
    </source>
</reference>
<dbReference type="InterPro" id="IPR036140">
    <property type="entry name" value="PFN_sf"/>
</dbReference>
<dbReference type="InterPro" id="IPR005455">
    <property type="entry name" value="PFN_euk"/>
</dbReference>
<dbReference type="FunCoup" id="A0A067MM90">
    <property type="interactions" value="152"/>
</dbReference>
<dbReference type="PRINTS" id="PR00392">
    <property type="entry name" value="PROFILIN"/>
</dbReference>
<keyword evidence="8" id="KW-1185">Reference proteome</keyword>
<sequence>MSWQGYVQNHLVGTSGGRISKAAIVGKQGGVWDAANLTLKPEEEKYITKCFDDVAVTQGSGLKLGDTKYFFVNADTDDKTKKLMFFRKGNDGVVLILIKTACIVVATYNAPHTVSEATIPTEKFADFLAGYV</sequence>
<name>A0A067MM90_BOTB1</name>
<evidence type="ECO:0000313" key="7">
    <source>
        <dbReference type="EMBL" id="KDQ16853.1"/>
    </source>
</evidence>
<dbReference type="SMART" id="SM00392">
    <property type="entry name" value="PROF"/>
    <property type="match status" value="1"/>
</dbReference>